<evidence type="ECO:0000256" key="1">
    <source>
        <dbReference type="SAM" id="Phobius"/>
    </source>
</evidence>
<protein>
    <submittedName>
        <fullName evidence="2">Uncharacterized protein</fullName>
    </submittedName>
</protein>
<gene>
    <name evidence="2" type="ORF">AAS21_gp129</name>
</gene>
<keyword evidence="1" id="KW-0472">Membrane</keyword>
<evidence type="ECO:0000313" key="3">
    <source>
        <dbReference type="Proteomes" id="UP000308921"/>
    </source>
</evidence>
<keyword evidence="3" id="KW-1185">Reference proteome</keyword>
<dbReference type="Proteomes" id="UP000308921">
    <property type="component" value="Segment"/>
</dbReference>
<dbReference type="Pfam" id="PF23800">
    <property type="entry name" value="DUF7176"/>
    <property type="match status" value="1"/>
</dbReference>
<dbReference type="InterPro" id="IPR055600">
    <property type="entry name" value="DUF7176"/>
</dbReference>
<dbReference type="EMBL" id="MK770119">
    <property type="protein sequence ID" value="QCW23867.1"/>
    <property type="molecule type" value="Genomic_DNA"/>
</dbReference>
<feature type="transmembrane region" description="Helical" evidence="1">
    <location>
        <begin position="6"/>
        <end position="25"/>
    </location>
</feature>
<sequence length="91" mass="10515">MSPIALWFTVGAIVALYSLIVDFKWSRKNKITIYKRYCKEGDLPIPATEFYSLYYPLEVTFFTLAGPAAPLWFWGKCRTLTKESRKHSANS</sequence>
<organism evidence="2 3">
    <name type="scientific">Pantoea phage vB_PagS_AAS21</name>
    <dbReference type="NCBI Taxonomy" id="2575261"/>
    <lineage>
        <taxon>Viruses</taxon>
        <taxon>Duplodnaviria</taxon>
        <taxon>Heunggongvirae</taxon>
        <taxon>Uroviricota</taxon>
        <taxon>Caudoviricetes</taxon>
        <taxon>Demerecviridae</taxon>
        <taxon>Keyvirus</taxon>
        <taxon>Keyvirus AAS21</taxon>
    </lineage>
</organism>
<keyword evidence="1" id="KW-1133">Transmembrane helix</keyword>
<accession>A0A4Y5P1P3</accession>
<proteinExistence type="predicted"/>
<name>A0A4Y5P1P3_9CAUD</name>
<evidence type="ECO:0000313" key="2">
    <source>
        <dbReference type="EMBL" id="QCW23867.1"/>
    </source>
</evidence>
<reference evidence="2 3" key="1">
    <citation type="submission" date="2019-04" db="EMBL/GenBank/DDBJ databases">
        <title>Complete genome sequence of Pantoea bacteriophage vB_PagS_AAS21.</title>
        <authorList>
            <person name="Truncaite L."/>
            <person name="Simoliuniene M."/>
            <person name="Zajanckauskaite A."/>
            <person name="Meskys R."/>
            <person name="Simoliunas E."/>
        </authorList>
    </citation>
    <scope>NUCLEOTIDE SEQUENCE [LARGE SCALE GENOMIC DNA]</scope>
</reference>
<keyword evidence="1" id="KW-0812">Transmembrane</keyword>